<gene>
    <name evidence="1" type="ORF">WKI67_41240</name>
</gene>
<dbReference type="Proteomes" id="UP001377168">
    <property type="component" value="Unassembled WGS sequence"/>
</dbReference>
<evidence type="ECO:0000313" key="1">
    <source>
        <dbReference type="EMBL" id="MEJ8639773.1"/>
    </source>
</evidence>
<protein>
    <submittedName>
        <fullName evidence="1">Uncharacterized protein</fullName>
    </submittedName>
</protein>
<reference evidence="1" key="1">
    <citation type="submission" date="2024-03" db="EMBL/GenBank/DDBJ databases">
        <title>Novel Streptomyces species of biotechnological and ecological value are a feature of Machair soil.</title>
        <authorList>
            <person name="Prole J.R."/>
            <person name="Goodfellow M."/>
            <person name="Allenby N."/>
            <person name="Ward A.C."/>
        </authorList>
    </citation>
    <scope>NUCLEOTIDE SEQUENCE</scope>
    <source>
        <strain evidence="1">MS2.AVA.5</strain>
    </source>
</reference>
<comment type="caution">
    <text evidence="1">The sequence shown here is derived from an EMBL/GenBank/DDBJ whole genome shotgun (WGS) entry which is preliminary data.</text>
</comment>
<proteinExistence type="predicted"/>
<accession>A0ACC6Q7M8</accession>
<dbReference type="EMBL" id="JBBKAJ010000022">
    <property type="protein sequence ID" value="MEJ8639773.1"/>
    <property type="molecule type" value="Genomic_DNA"/>
</dbReference>
<sequence>MKRAISGLLSAALLSGVLIAGTGTASADTTMRATAATAPPVVMVDPIGEQRSMCTVY</sequence>
<name>A0ACC6Q7M8_9ACTN</name>
<evidence type="ECO:0000313" key="2">
    <source>
        <dbReference type="Proteomes" id="UP001377168"/>
    </source>
</evidence>
<organism evidence="1 2">
    <name type="scientific">Streptomyces achmelvichensis</name>
    <dbReference type="NCBI Taxonomy" id="3134111"/>
    <lineage>
        <taxon>Bacteria</taxon>
        <taxon>Bacillati</taxon>
        <taxon>Actinomycetota</taxon>
        <taxon>Actinomycetes</taxon>
        <taxon>Kitasatosporales</taxon>
        <taxon>Streptomycetaceae</taxon>
        <taxon>Streptomyces</taxon>
    </lineage>
</organism>
<keyword evidence="2" id="KW-1185">Reference proteome</keyword>